<accession>A0AAD5GTW3</accession>
<organism evidence="1 2">
    <name type="scientific">Ambrosia artemisiifolia</name>
    <name type="common">Common ragweed</name>
    <dbReference type="NCBI Taxonomy" id="4212"/>
    <lineage>
        <taxon>Eukaryota</taxon>
        <taxon>Viridiplantae</taxon>
        <taxon>Streptophyta</taxon>
        <taxon>Embryophyta</taxon>
        <taxon>Tracheophyta</taxon>
        <taxon>Spermatophyta</taxon>
        <taxon>Magnoliopsida</taxon>
        <taxon>eudicotyledons</taxon>
        <taxon>Gunneridae</taxon>
        <taxon>Pentapetalae</taxon>
        <taxon>asterids</taxon>
        <taxon>campanulids</taxon>
        <taxon>Asterales</taxon>
        <taxon>Asteraceae</taxon>
        <taxon>Asteroideae</taxon>
        <taxon>Heliantheae alliance</taxon>
        <taxon>Heliantheae</taxon>
        <taxon>Ambrosia</taxon>
    </lineage>
</organism>
<evidence type="ECO:0000313" key="1">
    <source>
        <dbReference type="EMBL" id="KAI7752231.1"/>
    </source>
</evidence>
<gene>
    <name evidence="1" type="ORF">M8C21_023152</name>
</gene>
<comment type="caution">
    <text evidence="1">The sequence shown here is derived from an EMBL/GenBank/DDBJ whole genome shotgun (WGS) entry which is preliminary data.</text>
</comment>
<sequence>MGASFQFIIKHQQDVPVKKIDAMGEDDDEYPFEYMCGVRRYPNTRFHHHARLQFLKEIDPRLLMNLQLNLETLEMVFKLLTSDVSLASQFSSHASDGSILMSVSDSGSDSGNEDGQEIKFVTYDESSYEVDFLSA</sequence>
<dbReference type="Proteomes" id="UP001206925">
    <property type="component" value="Unassembled WGS sequence"/>
</dbReference>
<proteinExistence type="predicted"/>
<protein>
    <submittedName>
        <fullName evidence="1">Uncharacterized protein</fullName>
    </submittedName>
</protein>
<dbReference type="AlphaFoldDB" id="A0AAD5GTW3"/>
<evidence type="ECO:0000313" key="2">
    <source>
        <dbReference type="Proteomes" id="UP001206925"/>
    </source>
</evidence>
<keyword evidence="2" id="KW-1185">Reference proteome</keyword>
<reference evidence="1" key="1">
    <citation type="submission" date="2022-06" db="EMBL/GenBank/DDBJ databases">
        <title>Uncovering the hologenomic basis of an extraordinary plant invasion.</title>
        <authorList>
            <person name="Bieker V.C."/>
            <person name="Martin M.D."/>
            <person name="Gilbert T."/>
            <person name="Hodgins K."/>
            <person name="Battlay P."/>
            <person name="Petersen B."/>
            <person name="Wilson J."/>
        </authorList>
    </citation>
    <scope>NUCLEOTIDE SEQUENCE</scope>
    <source>
        <strain evidence="1">AA19_3_7</strain>
        <tissue evidence="1">Leaf</tissue>
    </source>
</reference>
<name>A0AAD5GTW3_AMBAR</name>
<dbReference type="EMBL" id="JAMZMK010005717">
    <property type="protein sequence ID" value="KAI7752231.1"/>
    <property type="molecule type" value="Genomic_DNA"/>
</dbReference>